<dbReference type="GO" id="GO:0003677">
    <property type="term" value="F:DNA binding"/>
    <property type="evidence" value="ECO:0007669"/>
    <property type="project" value="UniProtKB-KW"/>
</dbReference>
<gene>
    <name evidence="6" type="ORF">Aru02nite_08150</name>
</gene>
<comment type="caution">
    <text evidence="6">The sequence shown here is derived from an EMBL/GenBank/DDBJ whole genome shotgun (WGS) entry which is preliminary data.</text>
</comment>
<evidence type="ECO:0000313" key="7">
    <source>
        <dbReference type="Proteomes" id="UP000612808"/>
    </source>
</evidence>
<dbReference type="Proteomes" id="UP000612808">
    <property type="component" value="Unassembled WGS sequence"/>
</dbReference>
<keyword evidence="1" id="KW-0805">Transcription regulation</keyword>
<evidence type="ECO:0000313" key="6">
    <source>
        <dbReference type="EMBL" id="GID09926.1"/>
    </source>
</evidence>
<feature type="region of interest" description="Disordered" evidence="4">
    <location>
        <begin position="1"/>
        <end position="29"/>
    </location>
</feature>
<name>A0A8J3IU31_9ACTN</name>
<protein>
    <recommendedName>
        <fullName evidence="5">HTH hxlR-type domain-containing protein</fullName>
    </recommendedName>
</protein>
<dbReference type="AlphaFoldDB" id="A0A8J3IU31"/>
<dbReference type="PANTHER" id="PTHR33204">
    <property type="entry name" value="TRANSCRIPTIONAL REGULATOR, MARR FAMILY"/>
    <property type="match status" value="1"/>
</dbReference>
<dbReference type="InterPro" id="IPR002577">
    <property type="entry name" value="HTH_HxlR"/>
</dbReference>
<dbReference type="RefSeq" id="WP_203654980.1">
    <property type="nucleotide sequence ID" value="NZ_BOMB01000004.1"/>
</dbReference>
<dbReference type="PANTHER" id="PTHR33204:SF37">
    <property type="entry name" value="HTH-TYPE TRANSCRIPTIONAL REGULATOR YODB"/>
    <property type="match status" value="1"/>
</dbReference>
<evidence type="ECO:0000256" key="4">
    <source>
        <dbReference type="SAM" id="MobiDB-lite"/>
    </source>
</evidence>
<evidence type="ECO:0000256" key="2">
    <source>
        <dbReference type="ARBA" id="ARBA00023125"/>
    </source>
</evidence>
<dbReference type="Gene3D" id="1.10.10.10">
    <property type="entry name" value="Winged helix-like DNA-binding domain superfamily/Winged helix DNA-binding domain"/>
    <property type="match status" value="1"/>
</dbReference>
<dbReference type="PROSITE" id="PS51118">
    <property type="entry name" value="HTH_HXLR"/>
    <property type="match status" value="1"/>
</dbReference>
<reference evidence="6" key="1">
    <citation type="submission" date="2021-01" db="EMBL/GenBank/DDBJ databases">
        <title>Whole genome shotgun sequence of Actinocatenispora rupis NBRC 107355.</title>
        <authorList>
            <person name="Komaki H."/>
            <person name="Tamura T."/>
        </authorList>
    </citation>
    <scope>NUCLEOTIDE SEQUENCE</scope>
    <source>
        <strain evidence="6">NBRC 107355</strain>
    </source>
</reference>
<sequence length="126" mass="14237">MAATGTWTKGVGAVQDGPRPGRPVRGSETGRPLMAALDLFGRRWALRVVWELRDGDLGFRQLQARCDDMSSSVLRQRLRELTAARLVRQHDDGRYALTELGADVYRSLRPLISWSRRWAAELTDDT</sequence>
<evidence type="ECO:0000256" key="3">
    <source>
        <dbReference type="ARBA" id="ARBA00023163"/>
    </source>
</evidence>
<dbReference type="Pfam" id="PF01638">
    <property type="entry name" value="HxlR"/>
    <property type="match status" value="1"/>
</dbReference>
<dbReference type="EMBL" id="BOMB01000004">
    <property type="protein sequence ID" value="GID09926.1"/>
    <property type="molecule type" value="Genomic_DNA"/>
</dbReference>
<evidence type="ECO:0000259" key="5">
    <source>
        <dbReference type="PROSITE" id="PS51118"/>
    </source>
</evidence>
<organism evidence="6 7">
    <name type="scientific">Actinocatenispora rupis</name>
    <dbReference type="NCBI Taxonomy" id="519421"/>
    <lineage>
        <taxon>Bacteria</taxon>
        <taxon>Bacillati</taxon>
        <taxon>Actinomycetota</taxon>
        <taxon>Actinomycetes</taxon>
        <taxon>Micromonosporales</taxon>
        <taxon>Micromonosporaceae</taxon>
        <taxon>Actinocatenispora</taxon>
    </lineage>
</organism>
<keyword evidence="2" id="KW-0238">DNA-binding</keyword>
<dbReference type="SUPFAM" id="SSF46785">
    <property type="entry name" value="Winged helix' DNA-binding domain"/>
    <property type="match status" value="1"/>
</dbReference>
<keyword evidence="3" id="KW-0804">Transcription</keyword>
<dbReference type="InterPro" id="IPR036390">
    <property type="entry name" value="WH_DNA-bd_sf"/>
</dbReference>
<dbReference type="InterPro" id="IPR036388">
    <property type="entry name" value="WH-like_DNA-bd_sf"/>
</dbReference>
<evidence type="ECO:0000256" key="1">
    <source>
        <dbReference type="ARBA" id="ARBA00023015"/>
    </source>
</evidence>
<accession>A0A8J3IU31</accession>
<dbReference type="InterPro" id="IPR011991">
    <property type="entry name" value="ArsR-like_HTH"/>
</dbReference>
<keyword evidence="7" id="KW-1185">Reference proteome</keyword>
<feature type="domain" description="HTH hxlR-type" evidence="5">
    <location>
        <begin position="31"/>
        <end position="123"/>
    </location>
</feature>
<dbReference type="CDD" id="cd00090">
    <property type="entry name" value="HTH_ARSR"/>
    <property type="match status" value="1"/>
</dbReference>
<proteinExistence type="predicted"/>